<dbReference type="AlphaFoldDB" id="V9F2I6"/>
<gene>
    <name evidence="1" type="ORF">F443_10770</name>
</gene>
<comment type="caution">
    <text evidence="1">The sequence shown here is derived from an EMBL/GenBank/DDBJ whole genome shotgun (WGS) entry which is preliminary data.</text>
</comment>
<evidence type="ECO:0000313" key="2">
    <source>
        <dbReference type="Proteomes" id="UP000018721"/>
    </source>
</evidence>
<dbReference type="HOGENOM" id="CLU_1900348_0_0_1"/>
<keyword evidence="2" id="KW-1185">Reference proteome</keyword>
<organism evidence="1 2">
    <name type="scientific">Phytophthora nicotianae P1569</name>
    <dbReference type="NCBI Taxonomy" id="1317065"/>
    <lineage>
        <taxon>Eukaryota</taxon>
        <taxon>Sar</taxon>
        <taxon>Stramenopiles</taxon>
        <taxon>Oomycota</taxon>
        <taxon>Peronosporomycetes</taxon>
        <taxon>Peronosporales</taxon>
        <taxon>Peronosporaceae</taxon>
        <taxon>Phytophthora</taxon>
    </lineage>
</organism>
<sequence length="134" mass="15274">MDLRHQDSTYTICCQVVRYPHVKTLRLCLPKDALVSEVARLIEREFTSDYRDVQAPRTKALGLLKGRKYVWLGAMMKSRFPASICDFGFGFAQDLLREESRELNLKEKIVGQLQPATDEKGVIYLAALVDSLHA</sequence>
<accession>V9F2I6</accession>
<reference evidence="1 2" key="1">
    <citation type="submission" date="2013-11" db="EMBL/GenBank/DDBJ databases">
        <title>The Genome Sequence of Phytophthora parasitica P1569.</title>
        <authorList>
            <consortium name="The Broad Institute Genomics Platform"/>
            <person name="Russ C."/>
            <person name="Tyler B."/>
            <person name="Panabieres F."/>
            <person name="Shan W."/>
            <person name="Tripathy S."/>
            <person name="Grunwald N."/>
            <person name="Machado M."/>
            <person name="Johnson C.S."/>
            <person name="Arredondo F."/>
            <person name="Hong C."/>
            <person name="Coffey M."/>
            <person name="Young S.K."/>
            <person name="Zeng Q."/>
            <person name="Gargeya S."/>
            <person name="Fitzgerald M."/>
            <person name="Abouelleil A."/>
            <person name="Alvarado L."/>
            <person name="Chapman S.B."/>
            <person name="Gainer-Dewar J."/>
            <person name="Goldberg J."/>
            <person name="Griggs A."/>
            <person name="Gujja S."/>
            <person name="Hansen M."/>
            <person name="Howarth C."/>
            <person name="Imamovic A."/>
            <person name="Ireland A."/>
            <person name="Larimer J."/>
            <person name="McCowan C."/>
            <person name="Murphy C."/>
            <person name="Pearson M."/>
            <person name="Poon T.W."/>
            <person name="Priest M."/>
            <person name="Roberts A."/>
            <person name="Saif S."/>
            <person name="Shea T."/>
            <person name="Sykes S."/>
            <person name="Wortman J."/>
            <person name="Nusbaum C."/>
            <person name="Birren B."/>
        </authorList>
    </citation>
    <scope>NUCLEOTIDE SEQUENCE [LARGE SCALE GENOMIC DNA]</scope>
    <source>
        <strain evidence="1 2">P1569</strain>
    </source>
</reference>
<dbReference type="EMBL" id="ANIZ01001825">
    <property type="protein sequence ID" value="ETI44537.1"/>
    <property type="molecule type" value="Genomic_DNA"/>
</dbReference>
<name>V9F2I6_PHYNI</name>
<dbReference type="Proteomes" id="UP000018721">
    <property type="component" value="Unassembled WGS sequence"/>
</dbReference>
<proteinExistence type="predicted"/>
<evidence type="ECO:0000313" key="1">
    <source>
        <dbReference type="EMBL" id="ETI44537.1"/>
    </source>
</evidence>
<protein>
    <submittedName>
        <fullName evidence="1">Uncharacterized protein</fullName>
    </submittedName>
</protein>